<sequence>MTMTKYLADCDQATRYQVYHNTPNDTAAARLLGVSHKIFSTWRKNAGLPKKRDGRTKKMDYSLTLSGGVPFRNVFQGVERQKCEIYLKMIATAGQDRSRPIGDILHAIHVYSQGADIMGLG</sequence>
<gene>
    <name evidence="1" type="ORF">ALO_12576</name>
</gene>
<dbReference type="STRING" id="1009370.ALO_12576"/>
<dbReference type="EMBL" id="AFGF01000107">
    <property type="protein sequence ID" value="EGO63543.1"/>
    <property type="molecule type" value="Genomic_DNA"/>
</dbReference>
<organism evidence="1 2">
    <name type="scientific">Acetonema longum DSM 6540</name>
    <dbReference type="NCBI Taxonomy" id="1009370"/>
    <lineage>
        <taxon>Bacteria</taxon>
        <taxon>Bacillati</taxon>
        <taxon>Bacillota</taxon>
        <taxon>Negativicutes</taxon>
        <taxon>Acetonemataceae</taxon>
        <taxon>Acetonema</taxon>
    </lineage>
</organism>
<accession>F7NKA2</accession>
<dbReference type="Proteomes" id="UP000003240">
    <property type="component" value="Unassembled WGS sequence"/>
</dbReference>
<comment type="caution">
    <text evidence="1">The sequence shown here is derived from an EMBL/GenBank/DDBJ whole genome shotgun (WGS) entry which is preliminary data.</text>
</comment>
<dbReference type="AlphaFoldDB" id="F7NKA2"/>
<name>F7NKA2_9FIRM</name>
<keyword evidence="2" id="KW-1185">Reference proteome</keyword>
<evidence type="ECO:0000313" key="1">
    <source>
        <dbReference type="EMBL" id="EGO63543.1"/>
    </source>
</evidence>
<proteinExistence type="predicted"/>
<evidence type="ECO:0000313" key="2">
    <source>
        <dbReference type="Proteomes" id="UP000003240"/>
    </source>
</evidence>
<reference evidence="1 2" key="1">
    <citation type="journal article" date="2011" name="EMBO J.">
        <title>Structural diversity of bacterial flagellar motors.</title>
        <authorList>
            <person name="Chen S."/>
            <person name="Beeby M."/>
            <person name="Murphy G.E."/>
            <person name="Leadbetter J.R."/>
            <person name="Hendrixson D.R."/>
            <person name="Briegel A."/>
            <person name="Li Z."/>
            <person name="Shi J."/>
            <person name="Tocheva E.I."/>
            <person name="Muller A."/>
            <person name="Dobro M.J."/>
            <person name="Jensen G.J."/>
        </authorList>
    </citation>
    <scope>NUCLEOTIDE SEQUENCE [LARGE SCALE GENOMIC DNA]</scope>
    <source>
        <strain evidence="1 2">DSM 6540</strain>
    </source>
</reference>
<protein>
    <submittedName>
        <fullName evidence="1">Uncharacterized protein</fullName>
    </submittedName>
</protein>